<dbReference type="EMBL" id="JXQG01000023">
    <property type="protein sequence ID" value="KKZ12319.1"/>
    <property type="molecule type" value="Genomic_DNA"/>
</dbReference>
<dbReference type="PATRIC" id="fig|1604020.3.peg.537"/>
<dbReference type="AlphaFoldDB" id="A0A0G2HL08"/>
<dbReference type="GO" id="GO:0016757">
    <property type="term" value="F:glycosyltransferase activity"/>
    <property type="evidence" value="ECO:0007669"/>
    <property type="project" value="TreeGrafter"/>
</dbReference>
<organism evidence="3 4">
    <name type="scientific">Candidatus Synechococcus spongiarum SP3</name>
    <dbReference type="NCBI Taxonomy" id="1604020"/>
    <lineage>
        <taxon>Bacteria</taxon>
        <taxon>Bacillati</taxon>
        <taxon>Cyanobacteriota</taxon>
        <taxon>Cyanophyceae</taxon>
        <taxon>Synechococcales</taxon>
        <taxon>Synechococcaceae</taxon>
        <taxon>Synechococcus</taxon>
    </lineage>
</organism>
<dbReference type="PANTHER" id="PTHR45947">
    <property type="entry name" value="SULFOQUINOVOSYL TRANSFERASE SQD2"/>
    <property type="match status" value="1"/>
</dbReference>
<evidence type="ECO:0000259" key="2">
    <source>
        <dbReference type="Pfam" id="PF13439"/>
    </source>
</evidence>
<dbReference type="Pfam" id="PF13692">
    <property type="entry name" value="Glyco_trans_1_4"/>
    <property type="match status" value="1"/>
</dbReference>
<protein>
    <submittedName>
        <fullName evidence="3">Glycosyltransferase</fullName>
    </submittedName>
</protein>
<sequence length="412" mass="45031">MGPVHVAWLGKKSPFCGNVTYGLAITEALRERGHGVSFFHFDTPAAQLSLGRMFRNMQQENATALDTSHGAESDWDDGQGAPATTTALADDLPEVALPYLLRSQMYTIPSPKAARDLRHALQRLQPDLVHASLTLSPLDFRLPEICQQLGLPLVATFHAPFNARLRSATAATMRQFYKLYAPALARYSSVVVFSELQARELARLGVPQSRLAVIPNGIDSRLWCPGPGAMPTVFHGKRLFLYMGRLAPEKNVEALLKAWRTVRPEGCMLAVVGDGPLRASLPLASDDGTIYWWGYEQRSEQRLNLLRNAEVFILPSLVEGLSLALLEAMAVGAACVATDAGAHGEVLAGGAGIVLSTDNVAAQLRTVLPILQDQPRLTADLGHQARQRVLERYTLKDNISALECLYRRHALV</sequence>
<name>A0A0G2HL08_9SYNE</name>
<proteinExistence type="predicted"/>
<reference evidence="3 4" key="1">
    <citation type="submission" date="2015-01" db="EMBL/GenBank/DDBJ databases">
        <title>Lifestyle Evolution in Cyanobacterial Symbionts of Sponges.</title>
        <authorList>
            <person name="Burgsdorf I."/>
            <person name="Slaby B.M."/>
            <person name="Handley K.M."/>
            <person name="Haber M."/>
            <person name="Blom J."/>
            <person name="Marshall C.W."/>
            <person name="Gilbert J.A."/>
            <person name="Hentschel U."/>
            <person name="Steindler L."/>
        </authorList>
    </citation>
    <scope>NUCLEOTIDE SEQUENCE [LARGE SCALE GENOMIC DNA]</scope>
    <source>
        <strain evidence="3">SP3</strain>
    </source>
</reference>
<dbReference type="CDD" id="cd03801">
    <property type="entry name" value="GT4_PimA-like"/>
    <property type="match status" value="1"/>
</dbReference>
<evidence type="ECO:0000313" key="4">
    <source>
        <dbReference type="Proteomes" id="UP000035067"/>
    </source>
</evidence>
<dbReference type="InterPro" id="IPR050194">
    <property type="entry name" value="Glycosyltransferase_grp1"/>
</dbReference>
<dbReference type="PANTHER" id="PTHR45947:SF11">
    <property type="entry name" value="SLR1508 PROTEIN"/>
    <property type="match status" value="1"/>
</dbReference>
<keyword evidence="3" id="KW-0808">Transferase</keyword>
<feature type="domain" description="Glycosyltransferase subfamily 4-like N-terminal" evidence="2">
    <location>
        <begin position="23"/>
        <end position="220"/>
    </location>
</feature>
<accession>A0A0G2HL08</accession>
<dbReference type="Proteomes" id="UP000035067">
    <property type="component" value="Unassembled WGS sequence"/>
</dbReference>
<dbReference type="InterPro" id="IPR028098">
    <property type="entry name" value="Glyco_trans_4-like_N"/>
</dbReference>
<evidence type="ECO:0000256" key="1">
    <source>
        <dbReference type="SAM" id="MobiDB-lite"/>
    </source>
</evidence>
<gene>
    <name evidence="3" type="ORF">TE42_04870</name>
</gene>
<dbReference type="SUPFAM" id="SSF53756">
    <property type="entry name" value="UDP-Glycosyltransferase/glycogen phosphorylase"/>
    <property type="match status" value="1"/>
</dbReference>
<evidence type="ECO:0000313" key="3">
    <source>
        <dbReference type="EMBL" id="KKZ12319.1"/>
    </source>
</evidence>
<dbReference type="Gene3D" id="3.40.50.2000">
    <property type="entry name" value="Glycogen Phosphorylase B"/>
    <property type="match status" value="2"/>
</dbReference>
<dbReference type="Pfam" id="PF13439">
    <property type="entry name" value="Glyco_transf_4"/>
    <property type="match status" value="1"/>
</dbReference>
<feature type="region of interest" description="Disordered" evidence="1">
    <location>
        <begin position="64"/>
        <end position="84"/>
    </location>
</feature>
<comment type="caution">
    <text evidence="3">The sequence shown here is derived from an EMBL/GenBank/DDBJ whole genome shotgun (WGS) entry which is preliminary data.</text>
</comment>